<dbReference type="KEGG" id="csi:P262_01638"/>
<sequence length="81" mass="9199">MGFFMAIQAGLLVVFFDGIVAVCLPGFIINIELRMTIFVFTDNHQDVFIEAIIRALILVSRDDLLDPASDNLCRNRKYNSF</sequence>
<dbReference type="Proteomes" id="UP000018545">
    <property type="component" value="Chromosome"/>
</dbReference>
<name>V5TWK0_9ENTR</name>
<dbReference type="AlphaFoldDB" id="V5TWK0"/>
<dbReference type="EMBL" id="CP006731">
    <property type="protein sequence ID" value="AHB69523.1"/>
    <property type="molecule type" value="Genomic_DNA"/>
</dbReference>
<accession>V5TWK0</accession>
<evidence type="ECO:0000313" key="2">
    <source>
        <dbReference type="Proteomes" id="UP000018545"/>
    </source>
</evidence>
<protein>
    <submittedName>
        <fullName evidence="1">Uncharacterized protein</fullName>
    </submittedName>
</protein>
<reference evidence="1 2" key="1">
    <citation type="journal article" date="2014" name="Genome Announc.">
        <title>Complete Genome Sequence of Cronobacter sakazakii Strain CMCC 45402.</title>
        <authorList>
            <person name="Zhao Z."/>
            <person name="Wang L."/>
            <person name="Wang B."/>
            <person name="Liang H."/>
            <person name="Ye Q."/>
            <person name="Zeng M."/>
        </authorList>
    </citation>
    <scope>NUCLEOTIDE SEQUENCE [LARGE SCALE GENOMIC DNA]</scope>
    <source>
        <strain evidence="2">45402</strain>
    </source>
</reference>
<evidence type="ECO:0000313" key="1">
    <source>
        <dbReference type="EMBL" id="AHB69523.1"/>
    </source>
</evidence>
<gene>
    <name evidence="1" type="ORF">P262_01638</name>
</gene>
<proteinExistence type="predicted"/>
<dbReference type="HOGENOM" id="CLU_2568095_0_0_6"/>
<organism evidence="1 2">
    <name type="scientific">Cronobacter malonaticus</name>
    <dbReference type="NCBI Taxonomy" id="413503"/>
    <lineage>
        <taxon>Bacteria</taxon>
        <taxon>Pseudomonadati</taxon>
        <taxon>Pseudomonadota</taxon>
        <taxon>Gammaproteobacteria</taxon>
        <taxon>Enterobacterales</taxon>
        <taxon>Enterobacteriaceae</taxon>
        <taxon>Cronobacter</taxon>
    </lineage>
</organism>